<accession>H6SIB0</accession>
<organism evidence="1 2">
    <name type="scientific">Pararhodospirillum photometricum DSM 122</name>
    <dbReference type="NCBI Taxonomy" id="1150469"/>
    <lineage>
        <taxon>Bacteria</taxon>
        <taxon>Pseudomonadati</taxon>
        <taxon>Pseudomonadota</taxon>
        <taxon>Alphaproteobacteria</taxon>
        <taxon>Rhodospirillales</taxon>
        <taxon>Rhodospirillaceae</taxon>
        <taxon>Pararhodospirillum</taxon>
    </lineage>
</organism>
<dbReference type="HOGENOM" id="CLU_2303844_0_0_5"/>
<dbReference type="EMBL" id="HE663493">
    <property type="protein sequence ID" value="CCG06585.1"/>
    <property type="molecule type" value="Genomic_DNA"/>
</dbReference>
<evidence type="ECO:0000313" key="1">
    <source>
        <dbReference type="EMBL" id="CCG06585.1"/>
    </source>
</evidence>
<dbReference type="Proteomes" id="UP000033220">
    <property type="component" value="Chromosome DSM 122"/>
</dbReference>
<dbReference type="KEGG" id="rpm:RSPPHO_03246"/>
<reference evidence="1 2" key="1">
    <citation type="submission" date="2012-02" db="EMBL/GenBank/DDBJ databases">
        <title>Shotgun genome sequence of Phaeospirillum photometricum DSM 122.</title>
        <authorList>
            <person name="Duquesne K."/>
            <person name="Sturgis J."/>
        </authorList>
    </citation>
    <scope>NUCLEOTIDE SEQUENCE [LARGE SCALE GENOMIC DNA]</scope>
    <source>
        <strain evidence="2">DSM122</strain>
    </source>
</reference>
<gene>
    <name evidence="1" type="ORF">RSPPHO_03246</name>
</gene>
<name>H6SIB0_PARPM</name>
<keyword evidence="2" id="KW-1185">Reference proteome</keyword>
<dbReference type="AlphaFoldDB" id="H6SIB0"/>
<protein>
    <submittedName>
        <fullName evidence="1">Uncharacterized protein</fullName>
    </submittedName>
</protein>
<proteinExistence type="predicted"/>
<sequence length="103" mass="11473">MQKWIPQRGGLPHSEIHGSKPALGSPWLIAECHVLHRLLTPRHPPDALLLLDKTRRGQPDPKRADTQRLYIIPIAPNSSLFGTTSKPSLQCQIAENATPEGRF</sequence>
<evidence type="ECO:0000313" key="2">
    <source>
        <dbReference type="Proteomes" id="UP000033220"/>
    </source>
</evidence>